<dbReference type="CDD" id="cd06223">
    <property type="entry name" value="PRTases_typeI"/>
    <property type="match status" value="1"/>
</dbReference>
<dbReference type="Gene3D" id="3.40.50.2020">
    <property type="match status" value="1"/>
</dbReference>
<dbReference type="InterPro" id="IPR029057">
    <property type="entry name" value="PRTase-like"/>
</dbReference>
<evidence type="ECO:0000313" key="4">
    <source>
        <dbReference type="Proteomes" id="UP000616114"/>
    </source>
</evidence>
<reference evidence="3" key="2">
    <citation type="submission" date="2020-09" db="EMBL/GenBank/DDBJ databases">
        <authorList>
            <person name="Sun Q."/>
            <person name="Zhou Y."/>
        </authorList>
    </citation>
    <scope>NUCLEOTIDE SEQUENCE</scope>
    <source>
        <strain evidence="3">CGMCC 1.12785</strain>
    </source>
</reference>
<keyword evidence="4" id="KW-1185">Reference proteome</keyword>
<comment type="caution">
    <text evidence="3">The sequence shown here is derived from an EMBL/GenBank/DDBJ whole genome shotgun (WGS) entry which is preliminary data.</text>
</comment>
<organism evidence="3 4">
    <name type="scientific">Sediminivirga luteola</name>
    <dbReference type="NCBI Taxonomy" id="1774748"/>
    <lineage>
        <taxon>Bacteria</taxon>
        <taxon>Bacillati</taxon>
        <taxon>Actinomycetota</taxon>
        <taxon>Actinomycetes</taxon>
        <taxon>Micrococcales</taxon>
        <taxon>Brevibacteriaceae</taxon>
        <taxon>Sediminivirga</taxon>
    </lineage>
</organism>
<dbReference type="PANTHER" id="PTHR47505:SF1">
    <property type="entry name" value="DNA UTILIZATION PROTEIN YHGH"/>
    <property type="match status" value="1"/>
</dbReference>
<dbReference type="RefSeq" id="WP_188550918.1">
    <property type="nucleotide sequence ID" value="NZ_BMFY01000009.1"/>
</dbReference>
<gene>
    <name evidence="3" type="ORF">GCM10011333_21750</name>
</gene>
<sequence>METSRDRAAILPHRQHRPLGPAVVLEALTELFLPRDCCGCGAASCTLCEDCLPAFTAAPGLIPAPRYARVPVWSALPYGGAVRHAVLAYKNGGRHDLHALLSLVLAGVIARAAEDLHEQHGLDLGRTVLIVPVPGSGRAVRERGTDLVRELAIRAAAELPELRLEPVALLQAGRRRTQAGLGARERRANLHGTMRLRRAAASRLRGGTVLLIDDVVTTGATLAETGRVCRAAGAAVAGACTLAYRQERGSEAQQALAGETFPGEF</sequence>
<dbReference type="Pfam" id="PF00156">
    <property type="entry name" value="Pribosyltran"/>
    <property type="match status" value="1"/>
</dbReference>
<dbReference type="SUPFAM" id="SSF53271">
    <property type="entry name" value="PRTase-like"/>
    <property type="match status" value="1"/>
</dbReference>
<dbReference type="PANTHER" id="PTHR47505">
    <property type="entry name" value="DNA UTILIZATION PROTEIN YHGH"/>
    <property type="match status" value="1"/>
</dbReference>
<comment type="similarity">
    <text evidence="1">Belongs to the ComF/GntX family.</text>
</comment>
<name>A0A8J2XLH8_9MICO</name>
<dbReference type="AlphaFoldDB" id="A0A8J2XLH8"/>
<dbReference type="InterPro" id="IPR051910">
    <property type="entry name" value="ComF/GntX_DNA_util-trans"/>
</dbReference>
<evidence type="ECO:0000313" key="3">
    <source>
        <dbReference type="EMBL" id="GGA18355.1"/>
    </source>
</evidence>
<reference evidence="3" key="1">
    <citation type="journal article" date="2014" name="Int. J. Syst. Evol. Microbiol.">
        <title>Complete genome sequence of Corynebacterium casei LMG S-19264T (=DSM 44701T), isolated from a smear-ripened cheese.</title>
        <authorList>
            <consortium name="US DOE Joint Genome Institute (JGI-PGF)"/>
            <person name="Walter F."/>
            <person name="Albersmeier A."/>
            <person name="Kalinowski J."/>
            <person name="Ruckert C."/>
        </authorList>
    </citation>
    <scope>NUCLEOTIDE SEQUENCE</scope>
    <source>
        <strain evidence="3">CGMCC 1.12785</strain>
    </source>
</reference>
<evidence type="ECO:0000259" key="2">
    <source>
        <dbReference type="Pfam" id="PF00156"/>
    </source>
</evidence>
<proteinExistence type="inferred from homology"/>
<dbReference type="InterPro" id="IPR000836">
    <property type="entry name" value="PRTase_dom"/>
</dbReference>
<dbReference type="EMBL" id="BMFY01000009">
    <property type="protein sequence ID" value="GGA18355.1"/>
    <property type="molecule type" value="Genomic_DNA"/>
</dbReference>
<evidence type="ECO:0000256" key="1">
    <source>
        <dbReference type="ARBA" id="ARBA00008007"/>
    </source>
</evidence>
<feature type="domain" description="Phosphoribosyltransferase" evidence="2">
    <location>
        <begin position="109"/>
        <end position="250"/>
    </location>
</feature>
<protein>
    <recommendedName>
        <fullName evidence="2">Phosphoribosyltransferase domain-containing protein</fullName>
    </recommendedName>
</protein>
<accession>A0A8J2XLH8</accession>
<dbReference type="Proteomes" id="UP000616114">
    <property type="component" value="Unassembled WGS sequence"/>
</dbReference>